<dbReference type="OrthoDB" id="84413at2759"/>
<accession>A0A225WSB1</accession>
<dbReference type="SUPFAM" id="SSF50630">
    <property type="entry name" value="Acid proteases"/>
    <property type="match status" value="1"/>
</dbReference>
<dbReference type="Gene3D" id="2.40.70.10">
    <property type="entry name" value="Acid Proteases"/>
    <property type="match status" value="1"/>
</dbReference>
<dbReference type="CDD" id="cd00303">
    <property type="entry name" value="retropepsin_like"/>
    <property type="match status" value="1"/>
</dbReference>
<evidence type="ECO:0000313" key="3">
    <source>
        <dbReference type="Proteomes" id="UP000198211"/>
    </source>
</evidence>
<organism evidence="2 3">
    <name type="scientific">Phytophthora megakarya</name>
    <dbReference type="NCBI Taxonomy" id="4795"/>
    <lineage>
        <taxon>Eukaryota</taxon>
        <taxon>Sar</taxon>
        <taxon>Stramenopiles</taxon>
        <taxon>Oomycota</taxon>
        <taxon>Peronosporomycetes</taxon>
        <taxon>Peronosporales</taxon>
        <taxon>Peronosporaceae</taxon>
        <taxon>Phytophthora</taxon>
    </lineage>
</organism>
<evidence type="ECO:0000256" key="1">
    <source>
        <dbReference type="SAM" id="MobiDB-lite"/>
    </source>
</evidence>
<name>A0A225WSB1_9STRA</name>
<protein>
    <recommendedName>
        <fullName evidence="4">Eukaryotic/viral aspartic protease</fullName>
    </recommendedName>
</protein>
<evidence type="ECO:0000313" key="2">
    <source>
        <dbReference type="EMBL" id="OWZ19977.1"/>
    </source>
</evidence>
<feature type="compositionally biased region" description="Low complexity" evidence="1">
    <location>
        <begin position="56"/>
        <end position="67"/>
    </location>
</feature>
<evidence type="ECO:0008006" key="4">
    <source>
        <dbReference type="Google" id="ProtNLM"/>
    </source>
</evidence>
<dbReference type="PROSITE" id="PS00141">
    <property type="entry name" value="ASP_PROTEASE"/>
    <property type="match status" value="1"/>
</dbReference>
<sequence>MADVDELEEVLRARERAKSRQRRSAFGSKFRQKVPASAPAALAHVKVRAIQAQDPSSESEGISGSDGSDLEGELRRIFLAVAEEKAQIQHDTESKRLREAESPIVATRETEITKIETAVPIVGPGNTRIWTVGHVKSVGREVSQRIAVCMRVVDAMTSMRQENAPWKNSTTRYANGMIRLDKPACSPNKYCIYAYVNKATTDRGRKESDLRGNTCNFHSYTAKIASLPQTSEFSRSNAEVALNLKRGESRGYWKPKISGRINQEKAILLLDTGAEVSILDTTFARKVGCNFDTSQRQQCVGIGDNVYFFDIWIGDLSGHNAILGMDFMVPAGVRMDLVDGSMRLPDEVGIPLNDRNRLYGEKVRSVILERNLGIPAPVASLVISNIGDEILRLDHRLDVGMILDQDKVPRSPGFESVGSRRYREWQNLALESTMDT</sequence>
<reference evidence="3" key="1">
    <citation type="submission" date="2017-03" db="EMBL/GenBank/DDBJ databases">
        <title>Phytopthora megakarya and P. palmivora, two closely related causual agents of cacao black pod achieved similar genome size and gene model numbers by different mechanisms.</title>
        <authorList>
            <person name="Ali S."/>
            <person name="Shao J."/>
            <person name="Larry D.J."/>
            <person name="Kronmiller B."/>
            <person name="Shen D."/>
            <person name="Strem M.D."/>
            <person name="Melnick R.L."/>
            <person name="Guiltinan M.J."/>
            <person name="Tyler B.M."/>
            <person name="Meinhardt L.W."/>
            <person name="Bailey B.A."/>
        </authorList>
    </citation>
    <scope>NUCLEOTIDE SEQUENCE [LARGE SCALE GENOMIC DNA]</scope>
    <source>
        <strain evidence="3">zdho120</strain>
    </source>
</reference>
<dbReference type="EMBL" id="NBNE01000376">
    <property type="protein sequence ID" value="OWZ19977.1"/>
    <property type="molecule type" value="Genomic_DNA"/>
</dbReference>
<feature type="region of interest" description="Disordered" evidence="1">
    <location>
        <begin position="49"/>
        <end position="69"/>
    </location>
</feature>
<dbReference type="AlphaFoldDB" id="A0A225WSB1"/>
<dbReference type="InterPro" id="IPR001969">
    <property type="entry name" value="Aspartic_peptidase_AS"/>
</dbReference>
<comment type="caution">
    <text evidence="2">The sequence shown here is derived from an EMBL/GenBank/DDBJ whole genome shotgun (WGS) entry which is preliminary data.</text>
</comment>
<dbReference type="Proteomes" id="UP000198211">
    <property type="component" value="Unassembled WGS sequence"/>
</dbReference>
<dbReference type="GO" id="GO:0004190">
    <property type="term" value="F:aspartic-type endopeptidase activity"/>
    <property type="evidence" value="ECO:0007669"/>
    <property type="project" value="InterPro"/>
</dbReference>
<dbReference type="GO" id="GO:0006508">
    <property type="term" value="P:proteolysis"/>
    <property type="evidence" value="ECO:0007669"/>
    <property type="project" value="InterPro"/>
</dbReference>
<keyword evidence="3" id="KW-1185">Reference proteome</keyword>
<proteinExistence type="predicted"/>
<gene>
    <name evidence="2" type="ORF">PHMEG_0005683</name>
</gene>
<dbReference type="InterPro" id="IPR021109">
    <property type="entry name" value="Peptidase_aspartic_dom_sf"/>
</dbReference>